<gene>
    <name evidence="2" type="ORF">HD597_003934</name>
</gene>
<organism evidence="2 3">
    <name type="scientific">Nonomuraea thailandensis</name>
    <dbReference type="NCBI Taxonomy" id="1188745"/>
    <lineage>
        <taxon>Bacteria</taxon>
        <taxon>Bacillati</taxon>
        <taxon>Actinomycetota</taxon>
        <taxon>Actinomycetes</taxon>
        <taxon>Streptosporangiales</taxon>
        <taxon>Streptosporangiaceae</taxon>
        <taxon>Nonomuraea</taxon>
    </lineage>
</organism>
<evidence type="ECO:0000256" key="1">
    <source>
        <dbReference type="SAM" id="MobiDB-lite"/>
    </source>
</evidence>
<dbReference type="Proteomes" id="UP001139648">
    <property type="component" value="Unassembled WGS sequence"/>
</dbReference>
<dbReference type="EMBL" id="JAMZEB010000002">
    <property type="protein sequence ID" value="MCP2356914.1"/>
    <property type="molecule type" value="Genomic_DNA"/>
</dbReference>
<dbReference type="AlphaFoldDB" id="A0A9X2GG73"/>
<evidence type="ECO:0000313" key="3">
    <source>
        <dbReference type="Proteomes" id="UP001139648"/>
    </source>
</evidence>
<comment type="caution">
    <text evidence="2">The sequence shown here is derived from an EMBL/GenBank/DDBJ whole genome shotgun (WGS) entry which is preliminary data.</text>
</comment>
<keyword evidence="3" id="KW-1185">Reference proteome</keyword>
<dbReference type="RefSeq" id="WP_253744074.1">
    <property type="nucleotide sequence ID" value="NZ_BAABKA010000063.1"/>
</dbReference>
<protein>
    <submittedName>
        <fullName evidence="2">Uncharacterized protein</fullName>
    </submittedName>
</protein>
<feature type="compositionally biased region" description="Basic residues" evidence="1">
    <location>
        <begin position="9"/>
        <end position="23"/>
    </location>
</feature>
<proteinExistence type="predicted"/>
<accession>A0A9X2GG73</accession>
<name>A0A9X2GG73_9ACTN</name>
<evidence type="ECO:0000313" key="2">
    <source>
        <dbReference type="EMBL" id="MCP2356914.1"/>
    </source>
</evidence>
<reference evidence="2" key="1">
    <citation type="submission" date="2022-06" db="EMBL/GenBank/DDBJ databases">
        <title>Sequencing the genomes of 1000 actinobacteria strains.</title>
        <authorList>
            <person name="Klenk H.-P."/>
        </authorList>
    </citation>
    <scope>NUCLEOTIDE SEQUENCE</scope>
    <source>
        <strain evidence="2">DSM 46694</strain>
    </source>
</reference>
<sequence length="89" mass="10427">MSERTRGYPTRRRGVRGRPARRRRPRALVEAWDSGASAWNAARREAYANYLDRPERLVAVTARFNRQKADKDPAQWLPIEAVRCRYVAE</sequence>
<feature type="region of interest" description="Disordered" evidence="1">
    <location>
        <begin position="1"/>
        <end position="23"/>
    </location>
</feature>